<dbReference type="SUPFAM" id="SSF75005">
    <property type="entry name" value="Arabinanase/levansucrase/invertase"/>
    <property type="match status" value="1"/>
</dbReference>
<organism evidence="8 9">
    <name type="scientific">Curvularia kusanoi</name>
    <name type="common">Cochliobolus kusanoi</name>
    <dbReference type="NCBI Taxonomy" id="90978"/>
    <lineage>
        <taxon>Eukaryota</taxon>
        <taxon>Fungi</taxon>
        <taxon>Dikarya</taxon>
        <taxon>Ascomycota</taxon>
        <taxon>Pezizomycotina</taxon>
        <taxon>Dothideomycetes</taxon>
        <taxon>Pleosporomycetidae</taxon>
        <taxon>Pleosporales</taxon>
        <taxon>Pleosporineae</taxon>
        <taxon>Pleosporaceae</taxon>
        <taxon>Curvularia</taxon>
    </lineage>
</organism>
<evidence type="ECO:0000259" key="7">
    <source>
        <dbReference type="Pfam" id="PF08244"/>
    </source>
</evidence>
<keyword evidence="9" id="KW-1185">Reference proteome</keyword>
<dbReference type="AlphaFoldDB" id="A0A9P4W3J5"/>
<dbReference type="PANTHER" id="PTHR42800:SF3">
    <property type="entry name" value="GLYCOSYL HYDROLASE FAMILY 32 N-TERMINAL DOMAIN-CONTAINING PROTEIN"/>
    <property type="match status" value="1"/>
</dbReference>
<feature type="domain" description="Glycosyl hydrolase family 32 C-terminal" evidence="7">
    <location>
        <begin position="468"/>
        <end position="611"/>
    </location>
</feature>
<evidence type="ECO:0008006" key="10">
    <source>
        <dbReference type="Google" id="ProtNLM"/>
    </source>
</evidence>
<dbReference type="InterPro" id="IPR001362">
    <property type="entry name" value="Glyco_hydro_32"/>
</dbReference>
<comment type="caution">
    <text evidence="8">The sequence shown here is derived from an EMBL/GenBank/DDBJ whole genome shotgun (WGS) entry which is preliminary data.</text>
</comment>
<evidence type="ECO:0000313" key="9">
    <source>
        <dbReference type="Proteomes" id="UP000801428"/>
    </source>
</evidence>
<feature type="signal peptide" evidence="5">
    <location>
        <begin position="1"/>
        <end position="16"/>
    </location>
</feature>
<keyword evidence="5" id="KW-0732">Signal</keyword>
<dbReference type="Gene3D" id="2.115.10.20">
    <property type="entry name" value="Glycosyl hydrolase domain, family 43"/>
    <property type="match status" value="1"/>
</dbReference>
<dbReference type="InterPro" id="IPR013189">
    <property type="entry name" value="Glyco_hydro_32_C"/>
</dbReference>
<reference evidence="8" key="1">
    <citation type="submission" date="2019-04" db="EMBL/GenBank/DDBJ databases">
        <title>Sequencing of skin fungus with MAO and IRED activity.</title>
        <authorList>
            <person name="Marsaioli A.J."/>
            <person name="Bonatto J.M.C."/>
            <person name="Reis Junior O."/>
        </authorList>
    </citation>
    <scope>NUCLEOTIDE SEQUENCE</scope>
    <source>
        <strain evidence="8">30M1</strain>
    </source>
</reference>
<dbReference type="EMBL" id="SWKU01000047">
    <property type="protein sequence ID" value="KAF2993821.1"/>
    <property type="molecule type" value="Genomic_DNA"/>
</dbReference>
<name>A0A9P4W3J5_CURKU</name>
<dbReference type="GO" id="GO:0004575">
    <property type="term" value="F:sucrose alpha-glucosidase activity"/>
    <property type="evidence" value="ECO:0007669"/>
    <property type="project" value="TreeGrafter"/>
</dbReference>
<feature type="domain" description="Glycosyl hydrolase family 32 N-terminal" evidence="6">
    <location>
        <begin position="87"/>
        <end position="401"/>
    </location>
</feature>
<protein>
    <recommendedName>
        <fullName evidence="10">Glycoside hydrolase family 32 protein</fullName>
    </recommendedName>
</protein>
<sequence>MLKPSLIALLAELTAGHIIPRQTDIDYSRAPPNLSTLANNTLYSTWRPKSHVLPTYGQIGDPCMHYTDPATGLFHVGYLHNSGISGATTDDLVTYTDVNVNSEPSIRAGGINDPVAVFDGSVIEHGINGTPTLLYTSVSYLPIHWSIPYTKGSETQSLAIARDGGRNFTKLAHGPVIPSPPFAVNVTAFRDPFVFQNPQMDSLLEKTNGTYYTIISGGTHGTGPSMFLYAHYGDESDNFQTWEYLGQWWHEATNTTWSDAGWAGRWGFNFEVGNFFALDQAGYNPSGEIFTTFGVEWSYAPVVPQVSGEHDMLWAAGKQSIVNGSLKFEPTMAGRLDAGRSAYAAAGKAVLSSSKASQKSGAPDRFISYVWLTGDYFERVHTPKGQQNWTGSLLLPRELSVGYINVIDNDLAREKASWRVETEHDNGTVTLATMQQVIAREPLAAFKSNTSTVMTQPGCIRSSGGTFEHSPKSKQYMFEASITFPKRSNTTKAGFEILSGPHETTKIYYQFSNESVVIDKSNSSAAASTNDWVLTDPESGKLRLFDIPSANGTEIETLHLNVVVDGGIVEVHVNDRFALSTWVWSWYEDSRNIRFMVEDGEVEFGEITIWEGLVNAWPQRGAE</sequence>
<dbReference type="PANTHER" id="PTHR42800">
    <property type="entry name" value="EXOINULINASE INUD (AFU_ORTHOLOGUE AFUA_5G00480)"/>
    <property type="match status" value="1"/>
</dbReference>
<accession>A0A9P4W3J5</accession>
<comment type="similarity">
    <text evidence="1 4">Belongs to the glycosyl hydrolase 32 family.</text>
</comment>
<dbReference type="SUPFAM" id="SSF49899">
    <property type="entry name" value="Concanavalin A-like lectins/glucanases"/>
    <property type="match status" value="1"/>
</dbReference>
<dbReference type="GO" id="GO:0005737">
    <property type="term" value="C:cytoplasm"/>
    <property type="evidence" value="ECO:0007669"/>
    <property type="project" value="TreeGrafter"/>
</dbReference>
<evidence type="ECO:0000313" key="8">
    <source>
        <dbReference type="EMBL" id="KAF2993821.1"/>
    </source>
</evidence>
<evidence type="ECO:0000256" key="4">
    <source>
        <dbReference type="RuleBase" id="RU362110"/>
    </source>
</evidence>
<gene>
    <name evidence="8" type="ORF">E8E13_001885</name>
</gene>
<evidence type="ECO:0000256" key="3">
    <source>
        <dbReference type="ARBA" id="ARBA00023295"/>
    </source>
</evidence>
<dbReference type="Proteomes" id="UP000801428">
    <property type="component" value="Unassembled WGS sequence"/>
</dbReference>
<proteinExistence type="inferred from homology"/>
<evidence type="ECO:0000256" key="2">
    <source>
        <dbReference type="ARBA" id="ARBA00022801"/>
    </source>
</evidence>
<dbReference type="Pfam" id="PF00251">
    <property type="entry name" value="Glyco_hydro_32N"/>
    <property type="match status" value="1"/>
</dbReference>
<keyword evidence="3 4" id="KW-0326">Glycosidase</keyword>
<dbReference type="InterPro" id="IPR023296">
    <property type="entry name" value="Glyco_hydro_beta-prop_sf"/>
</dbReference>
<dbReference type="InterPro" id="IPR013148">
    <property type="entry name" value="Glyco_hydro_32_N"/>
</dbReference>
<dbReference type="CDD" id="cd18621">
    <property type="entry name" value="GH32_XdINV-like"/>
    <property type="match status" value="1"/>
</dbReference>
<dbReference type="Pfam" id="PF08244">
    <property type="entry name" value="Glyco_hydro_32C"/>
    <property type="match status" value="1"/>
</dbReference>
<dbReference type="GO" id="GO:0005987">
    <property type="term" value="P:sucrose catabolic process"/>
    <property type="evidence" value="ECO:0007669"/>
    <property type="project" value="TreeGrafter"/>
</dbReference>
<feature type="chain" id="PRO_5040355955" description="Glycoside hydrolase family 32 protein" evidence="5">
    <location>
        <begin position="17"/>
        <end position="623"/>
    </location>
</feature>
<dbReference type="SMART" id="SM00640">
    <property type="entry name" value="Glyco_32"/>
    <property type="match status" value="1"/>
</dbReference>
<evidence type="ECO:0000256" key="1">
    <source>
        <dbReference type="ARBA" id="ARBA00009902"/>
    </source>
</evidence>
<dbReference type="InterPro" id="IPR013320">
    <property type="entry name" value="ConA-like_dom_sf"/>
</dbReference>
<keyword evidence="2 4" id="KW-0378">Hydrolase</keyword>
<evidence type="ECO:0000259" key="6">
    <source>
        <dbReference type="Pfam" id="PF00251"/>
    </source>
</evidence>
<dbReference type="Gene3D" id="2.60.120.560">
    <property type="entry name" value="Exo-inulinase, domain 1"/>
    <property type="match status" value="1"/>
</dbReference>
<dbReference type="OrthoDB" id="202537at2759"/>
<evidence type="ECO:0000256" key="5">
    <source>
        <dbReference type="SAM" id="SignalP"/>
    </source>
</evidence>